<keyword evidence="2" id="KW-1185">Reference proteome</keyword>
<dbReference type="EMBL" id="AP024483">
    <property type="protein sequence ID" value="BCS83262.1"/>
    <property type="molecule type" value="Genomic_DNA"/>
</dbReference>
<protein>
    <submittedName>
        <fullName evidence="1">ORFan</fullName>
    </submittedName>
</protein>
<evidence type="ECO:0000313" key="1">
    <source>
        <dbReference type="EMBL" id="BCS83262.1"/>
    </source>
</evidence>
<accession>A0ABM7NSX7</accession>
<organism evidence="1 2">
    <name type="scientific">Cotonvirus japonicus</name>
    <dbReference type="NCBI Taxonomy" id="2811091"/>
    <lineage>
        <taxon>Viruses</taxon>
        <taxon>Varidnaviria</taxon>
        <taxon>Bamfordvirae</taxon>
        <taxon>Nucleocytoviricota</taxon>
        <taxon>Megaviricetes</taxon>
        <taxon>Imitervirales</taxon>
        <taxon>Mimiviridae</taxon>
        <taxon>Megamimivirinae</taxon>
        <taxon>Cotonvirus</taxon>
        <taxon>Cotonvirus japonicum</taxon>
    </lineage>
</organism>
<dbReference type="Proteomes" id="UP001321479">
    <property type="component" value="Segment"/>
</dbReference>
<name>A0ABM7NSX7_9VIRU</name>
<dbReference type="GeneID" id="80558467"/>
<evidence type="ECO:0000313" key="2">
    <source>
        <dbReference type="Proteomes" id="UP001321479"/>
    </source>
</evidence>
<sequence>MMYAIIITINNKNNINNSLFVLRNFSKDLELPPTNAINPPVKPCSVLLVIGIPLDSASILVVVRLFAGISEIVPVFSAKISADVSPVDFLDNFLYRKKANPIIAIKTIIPIIIFIKFPPPNKSPKILPPFASAAALLAIFDTTSCVALI</sequence>
<proteinExistence type="predicted"/>
<dbReference type="RefSeq" id="YP_010841870.1">
    <property type="nucleotide sequence ID" value="NC_079139.1"/>
</dbReference>
<reference evidence="1 2" key="1">
    <citation type="submission" date="2021-02" db="EMBL/GenBank/DDBJ databases">
        <title>Cotonvirus japonicus, which uses Golgi apparatus of host cells for its virion factory, phylogenetically links tailed tupanvirus and icosahedral mimivirus.</title>
        <authorList>
            <person name="Takahashi H."/>
            <person name="Fukaya S."/>
            <person name="Song C."/>
            <person name="Murata K."/>
            <person name="Takemura M."/>
        </authorList>
    </citation>
    <scope>NUCLEOTIDE SEQUENCE [LARGE SCALE GENOMIC DNA]</scope>
</reference>